<keyword evidence="2" id="KW-1185">Reference proteome</keyword>
<accession>A0A067RGA8</accession>
<organism evidence="1 2">
    <name type="scientific">Zootermopsis nevadensis</name>
    <name type="common">Dampwood termite</name>
    <dbReference type="NCBI Taxonomy" id="136037"/>
    <lineage>
        <taxon>Eukaryota</taxon>
        <taxon>Metazoa</taxon>
        <taxon>Ecdysozoa</taxon>
        <taxon>Arthropoda</taxon>
        <taxon>Hexapoda</taxon>
        <taxon>Insecta</taxon>
        <taxon>Pterygota</taxon>
        <taxon>Neoptera</taxon>
        <taxon>Polyneoptera</taxon>
        <taxon>Dictyoptera</taxon>
        <taxon>Blattodea</taxon>
        <taxon>Blattoidea</taxon>
        <taxon>Termitoidae</taxon>
        <taxon>Termopsidae</taxon>
        <taxon>Zootermopsis</taxon>
    </lineage>
</organism>
<protein>
    <submittedName>
        <fullName evidence="1">Uncharacterized protein</fullName>
    </submittedName>
</protein>
<sequence length="74" mass="7975">MRHRLSPAETKCSRQVMDQTPAGPGLCRTLSLKHTVSARSGLCMMQSLRAVCKNGEAETVRQSPCQADTALGTD</sequence>
<dbReference type="Proteomes" id="UP000027135">
    <property type="component" value="Unassembled WGS sequence"/>
</dbReference>
<proteinExistence type="predicted"/>
<gene>
    <name evidence="1" type="ORF">L798_02552</name>
</gene>
<dbReference type="InParanoid" id="A0A067RGA8"/>
<name>A0A067RGA8_ZOONE</name>
<evidence type="ECO:0000313" key="2">
    <source>
        <dbReference type="Proteomes" id="UP000027135"/>
    </source>
</evidence>
<dbReference type="AlphaFoldDB" id="A0A067RGA8"/>
<dbReference type="EMBL" id="KK852526">
    <property type="protein sequence ID" value="KDR22068.1"/>
    <property type="molecule type" value="Genomic_DNA"/>
</dbReference>
<reference evidence="1 2" key="1">
    <citation type="journal article" date="2014" name="Nat. Commun.">
        <title>Molecular traces of alternative social organization in a termite genome.</title>
        <authorList>
            <person name="Terrapon N."/>
            <person name="Li C."/>
            <person name="Robertson H.M."/>
            <person name="Ji L."/>
            <person name="Meng X."/>
            <person name="Booth W."/>
            <person name="Chen Z."/>
            <person name="Childers C.P."/>
            <person name="Glastad K.M."/>
            <person name="Gokhale K."/>
            <person name="Gowin J."/>
            <person name="Gronenberg W."/>
            <person name="Hermansen R.A."/>
            <person name="Hu H."/>
            <person name="Hunt B.G."/>
            <person name="Huylmans A.K."/>
            <person name="Khalil S.M."/>
            <person name="Mitchell R.D."/>
            <person name="Munoz-Torres M.C."/>
            <person name="Mustard J.A."/>
            <person name="Pan H."/>
            <person name="Reese J.T."/>
            <person name="Scharf M.E."/>
            <person name="Sun F."/>
            <person name="Vogel H."/>
            <person name="Xiao J."/>
            <person name="Yang W."/>
            <person name="Yang Z."/>
            <person name="Yang Z."/>
            <person name="Zhou J."/>
            <person name="Zhu J."/>
            <person name="Brent C.S."/>
            <person name="Elsik C.G."/>
            <person name="Goodisman M.A."/>
            <person name="Liberles D.A."/>
            <person name="Roe R.M."/>
            <person name="Vargo E.L."/>
            <person name="Vilcinskas A."/>
            <person name="Wang J."/>
            <person name="Bornberg-Bauer E."/>
            <person name="Korb J."/>
            <person name="Zhang G."/>
            <person name="Liebig J."/>
        </authorList>
    </citation>
    <scope>NUCLEOTIDE SEQUENCE [LARGE SCALE GENOMIC DNA]</scope>
    <source>
        <tissue evidence="1">Whole organism</tissue>
    </source>
</reference>
<evidence type="ECO:0000313" key="1">
    <source>
        <dbReference type="EMBL" id="KDR22068.1"/>
    </source>
</evidence>